<name>A0A9X2IEA0_9ACTN</name>
<sequence>MTTHDEYLAGLRDRLQQDGCDVSEAELRGGRALLGYRKDFKIQWMGSRLHTMVLALPWDRVDLPALEGFVADAAQWSHLNKKGLYNGLQSGTALFPVLVGNEVTPPAAQAAAAKQRQEFGQVTRPVTVDLSTGTTSMFTGSPVVGFVFNGFLKAKSQAYFG</sequence>
<keyword evidence="2" id="KW-1185">Reference proteome</keyword>
<accession>A0A9X2IEA0</accession>
<dbReference type="Proteomes" id="UP001139485">
    <property type="component" value="Unassembled WGS sequence"/>
</dbReference>
<dbReference type="AlphaFoldDB" id="A0A9X2IEA0"/>
<dbReference type="EMBL" id="JAMOIL010000008">
    <property type="protein sequence ID" value="MCM0620077.1"/>
    <property type="molecule type" value="Genomic_DNA"/>
</dbReference>
<protein>
    <submittedName>
        <fullName evidence="1">Uncharacterized protein</fullName>
    </submittedName>
</protein>
<evidence type="ECO:0000313" key="2">
    <source>
        <dbReference type="Proteomes" id="UP001139485"/>
    </source>
</evidence>
<organism evidence="1 2">
    <name type="scientific">Nocardioides bruguierae</name>
    <dbReference type="NCBI Taxonomy" id="2945102"/>
    <lineage>
        <taxon>Bacteria</taxon>
        <taxon>Bacillati</taxon>
        <taxon>Actinomycetota</taxon>
        <taxon>Actinomycetes</taxon>
        <taxon>Propionibacteriales</taxon>
        <taxon>Nocardioidaceae</taxon>
        <taxon>Nocardioides</taxon>
    </lineage>
</organism>
<proteinExistence type="predicted"/>
<dbReference type="RefSeq" id="WP_250826760.1">
    <property type="nucleotide sequence ID" value="NZ_JAMOIL010000008.1"/>
</dbReference>
<reference evidence="1" key="1">
    <citation type="submission" date="2022-05" db="EMBL/GenBank/DDBJ databases">
        <authorList>
            <person name="Tuo L."/>
        </authorList>
    </citation>
    <scope>NUCLEOTIDE SEQUENCE</scope>
    <source>
        <strain evidence="1">BSK12Z-4</strain>
    </source>
</reference>
<comment type="caution">
    <text evidence="1">The sequence shown here is derived from an EMBL/GenBank/DDBJ whole genome shotgun (WGS) entry which is preliminary data.</text>
</comment>
<gene>
    <name evidence="1" type="ORF">M8330_07185</name>
</gene>
<evidence type="ECO:0000313" key="1">
    <source>
        <dbReference type="EMBL" id="MCM0620077.1"/>
    </source>
</evidence>